<dbReference type="GO" id="GO:0031464">
    <property type="term" value="C:Cul4A-RING E3 ubiquitin ligase complex"/>
    <property type="evidence" value="ECO:0007669"/>
    <property type="project" value="TreeGrafter"/>
</dbReference>
<dbReference type="GO" id="GO:0000109">
    <property type="term" value="C:nucleotide-excision repair complex"/>
    <property type="evidence" value="ECO:0007669"/>
    <property type="project" value="TreeGrafter"/>
</dbReference>
<evidence type="ECO:0000256" key="1">
    <source>
        <dbReference type="SAM" id="MobiDB-lite"/>
    </source>
</evidence>
<dbReference type="AlphaFoldDB" id="A0A976SJL8"/>
<accession>A0A976SJL8</accession>
<sequence length="357" mass="40313">MLDGLLGKENKKKHLEKRSFENLVICNSLALSNLPIKGECILDLSKDGEYILASNKSNICLAHTLSHLYNPLLRHKHNPNTCCCDSYSIKYTPPRSNIVKKALKYKTRCTSSLWYCNDNSIFLTAGDSSIDVWDSSTPEIAYSFSNLPSLVKYLCVSNSSSSSPTIAGGLSCGTISLCDTRYGTSTNFCKPRFSASVSVMKFLKHNDNQLIAGYENSSVLVWDLRRFNRPLYTISNREHSKTDSIIWGCSFNSGPLASKLIRENHSFDFKTEDEVWNYIKSHESGTEKSTNTGFEENKFLHSGRGRGRGRGNSRKRPLDLSSHTPKACIIFTIKLYFRAFHRKWILEQLDLNPTLAM</sequence>
<feature type="compositionally biased region" description="Basic residues" evidence="1">
    <location>
        <begin position="301"/>
        <end position="315"/>
    </location>
</feature>
<dbReference type="SUPFAM" id="SSF50978">
    <property type="entry name" value="WD40 repeat-like"/>
    <property type="match status" value="1"/>
</dbReference>
<dbReference type="EMBL" id="CP056072">
    <property type="protein sequence ID" value="UVC50109.1"/>
    <property type="molecule type" value="Genomic_DNA"/>
</dbReference>
<feature type="region of interest" description="Disordered" evidence="1">
    <location>
        <begin position="284"/>
        <end position="320"/>
    </location>
</feature>
<organism evidence="2 3">
    <name type="scientific">Theileria orientalis</name>
    <dbReference type="NCBI Taxonomy" id="68886"/>
    <lineage>
        <taxon>Eukaryota</taxon>
        <taxon>Sar</taxon>
        <taxon>Alveolata</taxon>
        <taxon>Apicomplexa</taxon>
        <taxon>Aconoidasida</taxon>
        <taxon>Piroplasmida</taxon>
        <taxon>Theileriidae</taxon>
        <taxon>Theileria</taxon>
    </lineage>
</organism>
<evidence type="ECO:0000313" key="3">
    <source>
        <dbReference type="Proteomes" id="UP000244811"/>
    </source>
</evidence>
<dbReference type="GO" id="GO:0006283">
    <property type="term" value="P:transcription-coupled nucleotide-excision repair"/>
    <property type="evidence" value="ECO:0007669"/>
    <property type="project" value="InterPro"/>
</dbReference>
<dbReference type="InterPro" id="IPR036322">
    <property type="entry name" value="WD40_repeat_dom_sf"/>
</dbReference>
<name>A0A976SJL8_THEOR</name>
<dbReference type="Gene3D" id="2.130.10.10">
    <property type="entry name" value="YVTN repeat-like/Quinoprotein amine dehydrogenase"/>
    <property type="match status" value="1"/>
</dbReference>
<dbReference type="Proteomes" id="UP000244811">
    <property type="component" value="Chromosome 4"/>
</dbReference>
<dbReference type="PANTHER" id="PTHR46202:SF1">
    <property type="entry name" value="DNA EXCISION REPAIR PROTEIN ERCC-8"/>
    <property type="match status" value="1"/>
</dbReference>
<gene>
    <name evidence="2" type="ORF">MACK_003978</name>
</gene>
<dbReference type="InterPro" id="IPR042238">
    <property type="entry name" value="Rad28/ERCC8/Ckn1/ATCSA-1"/>
</dbReference>
<dbReference type="PANTHER" id="PTHR46202">
    <property type="entry name" value="DNA EXCISION REPAIR PROTEIN ERCC-8"/>
    <property type="match status" value="1"/>
</dbReference>
<protein>
    <submittedName>
        <fullName evidence="2">Uncharacterized protein</fullName>
    </submittedName>
</protein>
<dbReference type="InterPro" id="IPR015943">
    <property type="entry name" value="WD40/YVTN_repeat-like_dom_sf"/>
</dbReference>
<proteinExistence type="predicted"/>
<dbReference type="GO" id="GO:0043161">
    <property type="term" value="P:proteasome-mediated ubiquitin-dependent protein catabolic process"/>
    <property type="evidence" value="ECO:0007669"/>
    <property type="project" value="TreeGrafter"/>
</dbReference>
<evidence type="ECO:0000313" key="2">
    <source>
        <dbReference type="EMBL" id="UVC50109.1"/>
    </source>
</evidence>
<dbReference type="GO" id="GO:0000209">
    <property type="term" value="P:protein polyubiquitination"/>
    <property type="evidence" value="ECO:0007669"/>
    <property type="project" value="TreeGrafter"/>
</dbReference>
<reference evidence="2" key="1">
    <citation type="submission" date="2022-07" db="EMBL/GenBank/DDBJ databases">
        <title>Evaluation of T. orientalis genome assembly methods using nanopore sequencing and analysis of variation between genomes.</title>
        <authorList>
            <person name="Yam J."/>
            <person name="Micallef M.L."/>
            <person name="Liu M."/>
            <person name="Djordjevic S.P."/>
            <person name="Bogema D.R."/>
            <person name="Jenkins C."/>
        </authorList>
    </citation>
    <scope>NUCLEOTIDE SEQUENCE</scope>
    <source>
        <strain evidence="2">Goon Nure</strain>
    </source>
</reference>